<dbReference type="InterPro" id="IPR001789">
    <property type="entry name" value="Sig_transdc_resp-reg_receiver"/>
</dbReference>
<evidence type="ECO:0000259" key="6">
    <source>
        <dbReference type="PROSITE" id="PS50045"/>
    </source>
</evidence>
<dbReference type="Proteomes" id="UP000649604">
    <property type="component" value="Unassembled WGS sequence"/>
</dbReference>
<evidence type="ECO:0000256" key="2">
    <source>
        <dbReference type="ARBA" id="ARBA00022840"/>
    </source>
</evidence>
<dbReference type="FunFam" id="3.40.50.300:FF:000006">
    <property type="entry name" value="DNA-binding transcriptional regulator NtrC"/>
    <property type="match status" value="1"/>
</dbReference>
<dbReference type="Pfam" id="PF00072">
    <property type="entry name" value="Response_reg"/>
    <property type="match status" value="1"/>
</dbReference>
<dbReference type="GO" id="GO:0005524">
    <property type="term" value="F:ATP binding"/>
    <property type="evidence" value="ECO:0007669"/>
    <property type="project" value="UniProtKB-KW"/>
</dbReference>
<evidence type="ECO:0000259" key="7">
    <source>
        <dbReference type="PROSITE" id="PS50110"/>
    </source>
</evidence>
<dbReference type="PROSITE" id="PS00688">
    <property type="entry name" value="SIGMA54_INTERACT_3"/>
    <property type="match status" value="1"/>
</dbReference>
<dbReference type="Gene3D" id="1.10.8.60">
    <property type="match status" value="1"/>
</dbReference>
<dbReference type="Gene3D" id="3.40.50.2300">
    <property type="match status" value="1"/>
</dbReference>
<keyword evidence="3" id="KW-0805">Transcription regulation</keyword>
<dbReference type="CDD" id="cd00009">
    <property type="entry name" value="AAA"/>
    <property type="match status" value="1"/>
</dbReference>
<accession>A0A9D5JTQ6</accession>
<evidence type="ECO:0000256" key="5">
    <source>
        <dbReference type="PROSITE-ProRule" id="PRU00169"/>
    </source>
</evidence>
<dbReference type="GO" id="GO:0043565">
    <property type="term" value="F:sequence-specific DNA binding"/>
    <property type="evidence" value="ECO:0007669"/>
    <property type="project" value="InterPro"/>
</dbReference>
<proteinExistence type="predicted"/>
<dbReference type="PANTHER" id="PTHR32071">
    <property type="entry name" value="TRANSCRIPTIONAL REGULATORY PROTEIN"/>
    <property type="match status" value="1"/>
</dbReference>
<dbReference type="InterPro" id="IPR027417">
    <property type="entry name" value="P-loop_NTPase"/>
</dbReference>
<keyword evidence="1" id="KW-0547">Nucleotide-binding</keyword>
<evidence type="ECO:0000313" key="8">
    <source>
        <dbReference type="EMBL" id="MBD3323929.1"/>
    </source>
</evidence>
<feature type="domain" description="Sigma-54 factor interaction" evidence="6">
    <location>
        <begin position="150"/>
        <end position="380"/>
    </location>
</feature>
<keyword evidence="5" id="KW-0597">Phosphoprotein</keyword>
<gene>
    <name evidence="8" type="ORF">GF339_05055</name>
</gene>
<dbReference type="SMART" id="SM00448">
    <property type="entry name" value="REC"/>
    <property type="match status" value="1"/>
</dbReference>
<dbReference type="EMBL" id="WJJP01000160">
    <property type="protein sequence ID" value="MBD3323929.1"/>
    <property type="molecule type" value="Genomic_DNA"/>
</dbReference>
<feature type="modified residue" description="4-aspartylphosphate" evidence="5">
    <location>
        <position position="54"/>
    </location>
</feature>
<name>A0A9D5JTQ6_9BACT</name>
<dbReference type="InterPro" id="IPR002197">
    <property type="entry name" value="HTH_Fis"/>
</dbReference>
<dbReference type="InterPro" id="IPR009057">
    <property type="entry name" value="Homeodomain-like_sf"/>
</dbReference>
<dbReference type="Gene3D" id="1.10.10.60">
    <property type="entry name" value="Homeodomain-like"/>
    <property type="match status" value="1"/>
</dbReference>
<dbReference type="InterPro" id="IPR058031">
    <property type="entry name" value="AAA_lid_NorR"/>
</dbReference>
<comment type="caution">
    <text evidence="8">The sequence shown here is derived from an EMBL/GenBank/DDBJ whole genome shotgun (WGS) entry which is preliminary data.</text>
</comment>
<evidence type="ECO:0000256" key="3">
    <source>
        <dbReference type="ARBA" id="ARBA00023015"/>
    </source>
</evidence>
<dbReference type="Pfam" id="PF00158">
    <property type="entry name" value="Sigma54_activat"/>
    <property type="match status" value="1"/>
</dbReference>
<keyword evidence="4" id="KW-0804">Transcription</keyword>
<dbReference type="InterPro" id="IPR003593">
    <property type="entry name" value="AAA+_ATPase"/>
</dbReference>
<keyword evidence="2" id="KW-0067">ATP-binding</keyword>
<organism evidence="8 9">
    <name type="scientific">candidate division KSB3 bacterium</name>
    <dbReference type="NCBI Taxonomy" id="2044937"/>
    <lineage>
        <taxon>Bacteria</taxon>
        <taxon>candidate division KSB3</taxon>
    </lineage>
</organism>
<dbReference type="InterPro" id="IPR025944">
    <property type="entry name" value="Sigma_54_int_dom_CS"/>
</dbReference>
<evidence type="ECO:0000256" key="1">
    <source>
        <dbReference type="ARBA" id="ARBA00022741"/>
    </source>
</evidence>
<protein>
    <submittedName>
        <fullName evidence="8">Response regulator</fullName>
    </submittedName>
</protein>
<dbReference type="AlphaFoldDB" id="A0A9D5JTQ6"/>
<dbReference type="PROSITE" id="PS00675">
    <property type="entry name" value="SIGMA54_INTERACT_1"/>
    <property type="match status" value="1"/>
</dbReference>
<dbReference type="Gene3D" id="3.40.50.300">
    <property type="entry name" value="P-loop containing nucleotide triphosphate hydrolases"/>
    <property type="match status" value="1"/>
</dbReference>
<dbReference type="GO" id="GO:0006355">
    <property type="term" value="P:regulation of DNA-templated transcription"/>
    <property type="evidence" value="ECO:0007669"/>
    <property type="project" value="InterPro"/>
</dbReference>
<dbReference type="PROSITE" id="PS50045">
    <property type="entry name" value="SIGMA54_INTERACT_4"/>
    <property type="match status" value="1"/>
</dbReference>
<evidence type="ECO:0000256" key="4">
    <source>
        <dbReference type="ARBA" id="ARBA00023163"/>
    </source>
</evidence>
<feature type="domain" description="Response regulatory" evidence="7">
    <location>
        <begin position="5"/>
        <end position="119"/>
    </location>
</feature>
<evidence type="ECO:0000313" key="9">
    <source>
        <dbReference type="Proteomes" id="UP000649604"/>
    </source>
</evidence>
<dbReference type="PRINTS" id="PR01590">
    <property type="entry name" value="HTHFIS"/>
</dbReference>
<dbReference type="PROSITE" id="PS50110">
    <property type="entry name" value="RESPONSE_REGULATORY"/>
    <property type="match status" value="1"/>
</dbReference>
<dbReference type="SMART" id="SM00382">
    <property type="entry name" value="AAA"/>
    <property type="match status" value="1"/>
</dbReference>
<sequence length="472" mass="53262">MMELQLLILDDDPGIREDLAGFFTEWGATVFEAGRPSEAFPILEQHDLDVVILDLKLPEMDGLEVLQRIKAAWPDLEVIMITGHGDTRSIVEAMRVGAFDFFTKPFRILDLQAAIERTQKFVALQHRLKTIESNYALVMKELQERLHQPLIGESQAHQTVLNLMAKVAQTDATSVLISGESGTGKELVARGIHALSQRKAAYFCEVNCSAIPEHLFESELFGHRKGAFTGASTDRIGYLEAADQGTLFLDEIGDMPLAYQAKLLRVIEDRTIQRLGSHRKIAVDVRIISATNHNLDALVQQRQFRVDLLHRLNTFVIHVPPLRERPEDIPLLLDYYTRLFAQHLRKPIRGLAPEVIETAKNYRFPGNIRELKNLVERAVILCDGEHLTARHLVFPAEPTAPAALPESPAEADTLNLDQLIKTAILTALRQTGHNKSEAARLLGISRQALDRRLEKYDLDYLEHGDRARRSNR</sequence>
<dbReference type="Pfam" id="PF25601">
    <property type="entry name" value="AAA_lid_14"/>
    <property type="match status" value="1"/>
</dbReference>
<dbReference type="GO" id="GO:0000160">
    <property type="term" value="P:phosphorelay signal transduction system"/>
    <property type="evidence" value="ECO:0007669"/>
    <property type="project" value="InterPro"/>
</dbReference>
<reference evidence="8" key="1">
    <citation type="submission" date="2019-11" db="EMBL/GenBank/DDBJ databases">
        <title>Microbial mats filling the niche in hypersaline microbial mats.</title>
        <authorList>
            <person name="Wong H.L."/>
            <person name="Macleod F.I."/>
            <person name="White R.A. III"/>
            <person name="Burns B.P."/>
        </authorList>
    </citation>
    <scope>NUCLEOTIDE SEQUENCE</scope>
    <source>
        <strain evidence="8">Rbin_158</strain>
    </source>
</reference>
<dbReference type="SUPFAM" id="SSF52540">
    <property type="entry name" value="P-loop containing nucleoside triphosphate hydrolases"/>
    <property type="match status" value="1"/>
</dbReference>
<dbReference type="Pfam" id="PF02954">
    <property type="entry name" value="HTH_8"/>
    <property type="match status" value="1"/>
</dbReference>
<dbReference type="InterPro" id="IPR011006">
    <property type="entry name" value="CheY-like_superfamily"/>
</dbReference>
<dbReference type="InterPro" id="IPR025662">
    <property type="entry name" value="Sigma_54_int_dom_ATP-bd_1"/>
</dbReference>
<dbReference type="SUPFAM" id="SSF52172">
    <property type="entry name" value="CheY-like"/>
    <property type="match status" value="1"/>
</dbReference>
<dbReference type="SUPFAM" id="SSF46689">
    <property type="entry name" value="Homeodomain-like"/>
    <property type="match status" value="1"/>
</dbReference>
<dbReference type="InterPro" id="IPR002078">
    <property type="entry name" value="Sigma_54_int"/>
</dbReference>